<comment type="subcellular location">
    <subcellularLocation>
        <location evidence="1 5">Mitochondrion matrix</location>
    </subcellularLocation>
</comment>
<gene>
    <name evidence="7" type="ORF">GSBLH_T00004389001</name>
</gene>
<dbReference type="EMBL" id="FN668688">
    <property type="protein sequence ID" value="CBK24679.2"/>
    <property type="molecule type" value="Genomic_DNA"/>
</dbReference>
<dbReference type="Proteomes" id="UP000008312">
    <property type="component" value="Unassembled WGS sequence"/>
</dbReference>
<comment type="similarity">
    <text evidence="2 5">Belongs to the ETF beta-subunit/FixA family.</text>
</comment>
<evidence type="ECO:0000256" key="3">
    <source>
        <dbReference type="ARBA" id="ARBA00022448"/>
    </source>
</evidence>
<keyword evidence="4 5" id="KW-0249">Electron transport</keyword>
<dbReference type="SMART" id="SM00893">
    <property type="entry name" value="ETF"/>
    <property type="match status" value="1"/>
</dbReference>
<reference evidence="7" key="1">
    <citation type="submission" date="2010-02" db="EMBL/GenBank/DDBJ databases">
        <title>Sequencing and annotation of the Blastocystis hominis genome.</title>
        <authorList>
            <person name="Wincker P."/>
        </authorList>
    </citation>
    <scope>NUCLEOTIDE SEQUENCE</scope>
    <source>
        <strain evidence="7">Singapore isolate B</strain>
    </source>
</reference>
<evidence type="ECO:0000256" key="1">
    <source>
        <dbReference type="ARBA" id="ARBA00004305"/>
    </source>
</evidence>
<evidence type="ECO:0000256" key="4">
    <source>
        <dbReference type="ARBA" id="ARBA00022982"/>
    </source>
</evidence>
<evidence type="ECO:0000259" key="6">
    <source>
        <dbReference type="SMART" id="SM00893"/>
    </source>
</evidence>
<dbReference type="InParanoid" id="D8M9E0"/>
<dbReference type="GeneID" id="24921418"/>
<dbReference type="OMA" id="EINQPRI"/>
<name>D8M9E0_BLAHO</name>
<comment type="function">
    <text evidence="5">The electron transfer flavoprotein serves as a specific electron acceptor for several dehydrogenases, including five acyl-CoA dehydrogenases, glutaryl-CoA and sarcosine dehydrogenase. It transfers the electrons to the main mitochondrial respiratory chain via ETF-ubiquinone oxidoreductase (ETF dehydrogenase).</text>
</comment>
<dbReference type="OrthoDB" id="276685at2759"/>
<dbReference type="PANTHER" id="PTHR21294">
    <property type="entry name" value="ELECTRON TRANSFER FLAVOPROTEIN BETA-SUBUNIT"/>
    <property type="match status" value="1"/>
</dbReference>
<dbReference type="InterPro" id="IPR014730">
    <property type="entry name" value="ETF_a/b_N"/>
</dbReference>
<dbReference type="Pfam" id="PF01012">
    <property type="entry name" value="ETF"/>
    <property type="match status" value="1"/>
</dbReference>
<dbReference type="GO" id="GO:0009055">
    <property type="term" value="F:electron transfer activity"/>
    <property type="evidence" value="ECO:0007669"/>
    <property type="project" value="InterPro"/>
</dbReference>
<dbReference type="AlphaFoldDB" id="D8M9E0"/>
<keyword evidence="8" id="KW-1185">Reference proteome</keyword>
<dbReference type="InterPro" id="IPR033948">
    <property type="entry name" value="ETF_beta_N"/>
</dbReference>
<organism evidence="7">
    <name type="scientific">Blastocystis hominis</name>
    <dbReference type="NCBI Taxonomy" id="12968"/>
    <lineage>
        <taxon>Eukaryota</taxon>
        <taxon>Sar</taxon>
        <taxon>Stramenopiles</taxon>
        <taxon>Bigyra</taxon>
        <taxon>Opalozoa</taxon>
        <taxon>Opalinata</taxon>
        <taxon>Blastocystidae</taxon>
        <taxon>Blastocystis</taxon>
    </lineage>
</organism>
<comment type="subunit">
    <text evidence="5">Heterodimer of an alpha and a beta subunit.</text>
</comment>
<sequence>MKNLKMAVNPFCEIAMEQAVRLKEAKVADEIVAVSIGVKAAQEQLRYCMALGADRGILVESSTPVDVDVPPFVVAQALEKIVEKEKPDLVLMGKQSIDGDNKQTGSMLSGLLDWPEATNVSAMKFRDDDPRKVIVEEEEEDGLRTLEVPLPAVITTDLRLNTPRYPKLPDIVKAKKKKKLEVIPLLSLLPDSKSCSILVQYLSYPEQRKSGTIYKTVDELLEQLRNQGILSYISLLLKLLKIVFFHRKGDVMVSK</sequence>
<dbReference type="GO" id="GO:0033539">
    <property type="term" value="P:fatty acid beta-oxidation using acyl-CoA dehydrogenase"/>
    <property type="evidence" value="ECO:0007669"/>
    <property type="project" value="TreeGrafter"/>
</dbReference>
<proteinExistence type="inferred from homology"/>
<dbReference type="Gene3D" id="3.40.50.620">
    <property type="entry name" value="HUPs"/>
    <property type="match status" value="1"/>
</dbReference>
<dbReference type="CDD" id="cd01714">
    <property type="entry name" value="ETF_beta"/>
    <property type="match status" value="1"/>
</dbReference>
<dbReference type="GO" id="GO:0009063">
    <property type="term" value="P:amino acid catabolic process"/>
    <property type="evidence" value="ECO:0007669"/>
    <property type="project" value="TreeGrafter"/>
</dbReference>
<evidence type="ECO:0000256" key="5">
    <source>
        <dbReference type="PIRNR" id="PIRNR000090"/>
    </source>
</evidence>
<dbReference type="PIRSF" id="PIRSF000090">
    <property type="entry name" value="Beta-ETF"/>
    <property type="match status" value="1"/>
</dbReference>
<dbReference type="InterPro" id="IPR012255">
    <property type="entry name" value="ETF_b"/>
</dbReference>
<protein>
    <recommendedName>
        <fullName evidence="5">Electron transfer flavoprotein subunit beta</fullName>
        <shortName evidence="5">Beta-ETF</shortName>
    </recommendedName>
</protein>
<dbReference type="SUPFAM" id="SSF52402">
    <property type="entry name" value="Adenine nucleotide alpha hydrolases-like"/>
    <property type="match status" value="1"/>
</dbReference>
<keyword evidence="5" id="KW-0496">Mitochondrion</keyword>
<dbReference type="RefSeq" id="XP_012898727.1">
    <property type="nucleotide sequence ID" value="XM_013043273.1"/>
</dbReference>
<dbReference type="GO" id="GO:0005759">
    <property type="term" value="C:mitochondrial matrix"/>
    <property type="evidence" value="ECO:0007669"/>
    <property type="project" value="UniProtKB-SubCell"/>
</dbReference>
<evidence type="ECO:0000256" key="2">
    <source>
        <dbReference type="ARBA" id="ARBA00007557"/>
    </source>
</evidence>
<evidence type="ECO:0000313" key="7">
    <source>
        <dbReference type="EMBL" id="CBK24679.2"/>
    </source>
</evidence>
<accession>D8M9E0</accession>
<keyword evidence="3 5" id="KW-0813">Transport</keyword>
<dbReference type="PANTHER" id="PTHR21294:SF8">
    <property type="entry name" value="ELECTRON TRANSFER FLAVOPROTEIN SUBUNIT BETA"/>
    <property type="match status" value="1"/>
</dbReference>
<feature type="domain" description="Electron transfer flavoprotein alpha/beta-subunit N-terminal" evidence="6">
    <location>
        <begin position="3"/>
        <end position="192"/>
    </location>
</feature>
<dbReference type="InterPro" id="IPR014729">
    <property type="entry name" value="Rossmann-like_a/b/a_fold"/>
</dbReference>
<evidence type="ECO:0000313" key="8">
    <source>
        <dbReference type="Proteomes" id="UP000008312"/>
    </source>
</evidence>